<dbReference type="HOGENOM" id="CLU_041217_22_1_1"/>
<organism evidence="3 4">
    <name type="scientific">Tetranychus urticae</name>
    <name type="common">Two-spotted spider mite</name>
    <dbReference type="NCBI Taxonomy" id="32264"/>
    <lineage>
        <taxon>Eukaryota</taxon>
        <taxon>Metazoa</taxon>
        <taxon>Ecdysozoa</taxon>
        <taxon>Arthropoda</taxon>
        <taxon>Chelicerata</taxon>
        <taxon>Arachnida</taxon>
        <taxon>Acari</taxon>
        <taxon>Acariformes</taxon>
        <taxon>Trombidiformes</taxon>
        <taxon>Prostigmata</taxon>
        <taxon>Eleutherengona</taxon>
        <taxon>Raphignathae</taxon>
        <taxon>Tetranychoidea</taxon>
        <taxon>Tetranychidae</taxon>
        <taxon>Tetranychus</taxon>
    </lineage>
</organism>
<reference evidence="3" key="2">
    <citation type="submission" date="2015-06" db="UniProtKB">
        <authorList>
            <consortium name="EnsemblMetazoa"/>
        </authorList>
    </citation>
    <scope>IDENTIFICATION</scope>
</reference>
<evidence type="ECO:0000313" key="4">
    <source>
        <dbReference type="Proteomes" id="UP000015104"/>
    </source>
</evidence>
<evidence type="ECO:0000313" key="3">
    <source>
        <dbReference type="EnsemblMetazoa" id="tetur04g03630.1"/>
    </source>
</evidence>
<dbReference type="Pfam" id="PF00071">
    <property type="entry name" value="Ras"/>
    <property type="match status" value="1"/>
</dbReference>
<dbReference type="InterPro" id="IPR001806">
    <property type="entry name" value="Small_GTPase"/>
</dbReference>
<dbReference type="eggNOG" id="KOG0094">
    <property type="taxonomic scope" value="Eukaryota"/>
</dbReference>
<dbReference type="GO" id="GO:0005525">
    <property type="term" value="F:GTP binding"/>
    <property type="evidence" value="ECO:0007669"/>
    <property type="project" value="UniProtKB-KW"/>
</dbReference>
<keyword evidence="4" id="KW-1185">Reference proteome</keyword>
<dbReference type="CDD" id="cd00154">
    <property type="entry name" value="Rab"/>
    <property type="match status" value="1"/>
</dbReference>
<dbReference type="STRING" id="32264.T1K238"/>
<keyword evidence="1" id="KW-0547">Nucleotide-binding</keyword>
<reference evidence="4" key="1">
    <citation type="submission" date="2011-08" db="EMBL/GenBank/DDBJ databases">
        <authorList>
            <person name="Rombauts S."/>
        </authorList>
    </citation>
    <scope>NUCLEOTIDE SEQUENCE</scope>
    <source>
        <strain evidence="4">London</strain>
    </source>
</reference>
<dbReference type="OrthoDB" id="413584at2759"/>
<dbReference type="PROSITE" id="PS51419">
    <property type="entry name" value="RAB"/>
    <property type="match status" value="1"/>
</dbReference>
<sequence length="271" mass="31079">MTICQDINCFQTPYRQDASPYGREVTFDWKVIDYCDQQKLLPYQWTRSAKCILVGDVGVGKTSLLKRSSCDEFTFEHKDTIGVDFEIQKFSILGNHFDLQIWDTAGQERFRSLASSYFRGSNVALIVFDLTNVKSLLSTLNWSREVLKCTKNPIIFLVGSKSDAVSPAAREFNESEAMKIAERLKAEYWSVSARTGENVIALFHRISCLTFQKIIRERIEEMEAIKSSPHLTVPVKSLPLRPTTSIITLNKKKKVSTIKNCLNLRRFYKPK</sequence>
<dbReference type="SMART" id="SM00175">
    <property type="entry name" value="RAB"/>
    <property type="match status" value="1"/>
</dbReference>
<dbReference type="AlphaFoldDB" id="T1K238"/>
<dbReference type="InterPro" id="IPR005225">
    <property type="entry name" value="Small_GTP-bd"/>
</dbReference>
<dbReference type="GO" id="GO:0003924">
    <property type="term" value="F:GTPase activity"/>
    <property type="evidence" value="ECO:0007669"/>
    <property type="project" value="InterPro"/>
</dbReference>
<dbReference type="FunFam" id="3.40.50.300:FF:001329">
    <property type="entry name" value="Small GTP-binding protein, putative"/>
    <property type="match status" value="1"/>
</dbReference>
<dbReference type="EnsemblMetazoa" id="tetur04g03630.1">
    <property type="protein sequence ID" value="tetur04g03630.1"/>
    <property type="gene ID" value="tetur04g03630"/>
</dbReference>
<dbReference type="PROSITE" id="PS51421">
    <property type="entry name" value="RAS"/>
    <property type="match status" value="1"/>
</dbReference>
<dbReference type="EMBL" id="CAEY01001358">
    <property type="status" value="NOT_ANNOTATED_CDS"/>
    <property type="molecule type" value="Genomic_DNA"/>
</dbReference>
<dbReference type="Proteomes" id="UP000015104">
    <property type="component" value="Unassembled WGS sequence"/>
</dbReference>
<dbReference type="PRINTS" id="PR00449">
    <property type="entry name" value="RASTRNSFRMNG"/>
</dbReference>
<dbReference type="KEGG" id="tut:107360141"/>
<keyword evidence="2" id="KW-0342">GTP-binding</keyword>
<proteinExistence type="predicted"/>
<accession>T1K238</accession>
<dbReference type="SMART" id="SM00174">
    <property type="entry name" value="RHO"/>
    <property type="match status" value="1"/>
</dbReference>
<dbReference type="SMART" id="SM00176">
    <property type="entry name" value="RAN"/>
    <property type="match status" value="1"/>
</dbReference>
<dbReference type="SMART" id="SM00173">
    <property type="entry name" value="RAS"/>
    <property type="match status" value="1"/>
</dbReference>
<dbReference type="OMA" id="SCANEFE"/>
<gene>
    <name evidence="3" type="primary">107360141</name>
</gene>
<dbReference type="SUPFAM" id="SSF52540">
    <property type="entry name" value="P-loop containing nucleoside triphosphate hydrolases"/>
    <property type="match status" value="1"/>
</dbReference>
<evidence type="ECO:0008006" key="5">
    <source>
        <dbReference type="Google" id="ProtNLM"/>
    </source>
</evidence>
<evidence type="ECO:0000256" key="2">
    <source>
        <dbReference type="ARBA" id="ARBA00023134"/>
    </source>
</evidence>
<dbReference type="InterPro" id="IPR050227">
    <property type="entry name" value="Rab"/>
</dbReference>
<dbReference type="InterPro" id="IPR027417">
    <property type="entry name" value="P-loop_NTPase"/>
</dbReference>
<protein>
    <recommendedName>
        <fullName evidence="5">Ras-related protein Rab-34</fullName>
    </recommendedName>
</protein>
<dbReference type="Gene3D" id="3.40.50.300">
    <property type="entry name" value="P-loop containing nucleotide triphosphate hydrolases"/>
    <property type="match status" value="1"/>
</dbReference>
<evidence type="ECO:0000256" key="1">
    <source>
        <dbReference type="ARBA" id="ARBA00022741"/>
    </source>
</evidence>
<dbReference type="NCBIfam" id="TIGR00231">
    <property type="entry name" value="small_GTP"/>
    <property type="match status" value="1"/>
</dbReference>
<name>T1K238_TETUR</name>
<dbReference type="PANTHER" id="PTHR47977">
    <property type="entry name" value="RAS-RELATED PROTEIN RAB"/>
    <property type="match status" value="1"/>
</dbReference>